<dbReference type="GO" id="GO:0016747">
    <property type="term" value="F:acyltransferase activity, transferring groups other than amino-acyl groups"/>
    <property type="evidence" value="ECO:0007669"/>
    <property type="project" value="InterPro"/>
</dbReference>
<protein>
    <submittedName>
        <fullName evidence="4">GNAT family N-acetyltransferase</fullName>
    </submittedName>
</protein>
<dbReference type="OrthoDB" id="118465at2"/>
<dbReference type="Proteomes" id="UP000319897">
    <property type="component" value="Unassembled WGS sequence"/>
</dbReference>
<keyword evidence="1 4" id="KW-0808">Transferase</keyword>
<dbReference type="EMBL" id="VFSU01000034">
    <property type="protein sequence ID" value="TPE58778.1"/>
    <property type="molecule type" value="Genomic_DNA"/>
</dbReference>
<dbReference type="CDD" id="cd04301">
    <property type="entry name" value="NAT_SF"/>
    <property type="match status" value="1"/>
</dbReference>
<evidence type="ECO:0000256" key="2">
    <source>
        <dbReference type="ARBA" id="ARBA00023315"/>
    </source>
</evidence>
<proteinExistence type="predicted"/>
<evidence type="ECO:0000259" key="3">
    <source>
        <dbReference type="PROSITE" id="PS51186"/>
    </source>
</evidence>
<sequence>MSDILRLATEADVIALSALIARSARELQAEFYPPEVLDVAVGTAFGLDPMLLADETYYLIERDGQPVACGGWSFRAKTYGAAGHLADATARMQPGRDAARIRAFFVAPDYARQGLGSRLLAACEKAAHEAGFTEAEMVATLAGEKLYSRHGWAVDRAYTEILPGGTELPVIRMTKRLSSRRGE</sequence>
<dbReference type="Pfam" id="PF00583">
    <property type="entry name" value="Acetyltransf_1"/>
    <property type="match status" value="1"/>
</dbReference>
<reference evidence="4 5" key="1">
    <citation type="submission" date="2019-06" db="EMBL/GenBank/DDBJ databases">
        <authorList>
            <person name="Lee I."/>
            <person name="Jang G.I."/>
            <person name="Hwang C.Y."/>
        </authorList>
    </citation>
    <scope>NUCLEOTIDE SEQUENCE [LARGE SCALE GENOMIC DNA]</scope>
    <source>
        <strain evidence="4 5">PAMC 28131</strain>
    </source>
</reference>
<dbReference type="InterPro" id="IPR000182">
    <property type="entry name" value="GNAT_dom"/>
</dbReference>
<dbReference type="RefSeq" id="WP_140929630.1">
    <property type="nucleotide sequence ID" value="NZ_VFSU01000034.1"/>
</dbReference>
<dbReference type="PROSITE" id="PS51186">
    <property type="entry name" value="GNAT"/>
    <property type="match status" value="1"/>
</dbReference>
<evidence type="ECO:0000313" key="5">
    <source>
        <dbReference type="Proteomes" id="UP000319897"/>
    </source>
</evidence>
<dbReference type="Gene3D" id="3.40.630.30">
    <property type="match status" value="1"/>
</dbReference>
<organism evidence="4 5">
    <name type="scientific">Sandaracinobacter neustonicus</name>
    <dbReference type="NCBI Taxonomy" id="1715348"/>
    <lineage>
        <taxon>Bacteria</taxon>
        <taxon>Pseudomonadati</taxon>
        <taxon>Pseudomonadota</taxon>
        <taxon>Alphaproteobacteria</taxon>
        <taxon>Sphingomonadales</taxon>
        <taxon>Sphingosinicellaceae</taxon>
        <taxon>Sandaracinobacter</taxon>
    </lineage>
</organism>
<name>A0A501XDS5_9SPHN</name>
<dbReference type="PANTHER" id="PTHR43877:SF1">
    <property type="entry name" value="ACETYLTRANSFERASE"/>
    <property type="match status" value="1"/>
</dbReference>
<dbReference type="SUPFAM" id="SSF55729">
    <property type="entry name" value="Acyl-CoA N-acyltransferases (Nat)"/>
    <property type="match status" value="1"/>
</dbReference>
<dbReference type="PANTHER" id="PTHR43877">
    <property type="entry name" value="AMINOALKYLPHOSPHONATE N-ACETYLTRANSFERASE-RELATED-RELATED"/>
    <property type="match status" value="1"/>
</dbReference>
<gene>
    <name evidence="4" type="ORF">FJQ54_17200</name>
</gene>
<dbReference type="InterPro" id="IPR016181">
    <property type="entry name" value="Acyl_CoA_acyltransferase"/>
</dbReference>
<evidence type="ECO:0000256" key="1">
    <source>
        <dbReference type="ARBA" id="ARBA00022679"/>
    </source>
</evidence>
<evidence type="ECO:0000313" key="4">
    <source>
        <dbReference type="EMBL" id="TPE58778.1"/>
    </source>
</evidence>
<dbReference type="InterPro" id="IPR050832">
    <property type="entry name" value="Bact_Acetyltransf"/>
</dbReference>
<feature type="domain" description="N-acetyltransferase" evidence="3">
    <location>
        <begin position="3"/>
        <end position="178"/>
    </location>
</feature>
<comment type="caution">
    <text evidence="4">The sequence shown here is derived from an EMBL/GenBank/DDBJ whole genome shotgun (WGS) entry which is preliminary data.</text>
</comment>
<keyword evidence="5" id="KW-1185">Reference proteome</keyword>
<accession>A0A501XDS5</accession>
<keyword evidence="2" id="KW-0012">Acyltransferase</keyword>
<dbReference type="AlphaFoldDB" id="A0A501XDS5"/>